<dbReference type="EMBL" id="JADCNL010000006">
    <property type="protein sequence ID" value="KAG0477162.1"/>
    <property type="molecule type" value="Genomic_DNA"/>
</dbReference>
<feature type="region of interest" description="Disordered" evidence="3">
    <location>
        <begin position="328"/>
        <end position="351"/>
    </location>
</feature>
<name>A0A835R0H3_VANPL</name>
<feature type="compositionally biased region" description="Basic and acidic residues" evidence="3">
    <location>
        <begin position="328"/>
        <end position="347"/>
    </location>
</feature>
<sequence length="878" mass="93624">MREEVISSGTVEAVAFARSSSPPVTPATSSAAVSSHTTPTNIGSTGWIGVTQSSKTGSLSSASQVPWASENSGNFVSRSSLFLCRPWERGDLLRRLATFKPSNWFAKPKGASSLSCARKGWVNVDIDKIECESCGSYLTLATSSTCTPTVGDFAEKLDSGHSISCQWRGNCCADSLVQFPPSSPSALIGGYKDRCDGLLQFPSLPVIASSGIETMKLSRNAQIDHFLLQSQFSSGELGFKADNMPVCEISREDALCPHTLAQKFISLCGWEPRWVPHVVDCEEYSAQSARNACSFDPTNDGHHHSKFPDLTKNALSASAKRYKGKEKLFQESKYRGRDEADTTDEGKSLSNAGVNLNQAVCDVLPFTQSNMPTEVDPSDDNPLYNGGLGRDLTIGQPAGSEVGERAASFESRGPRTNKRSLEEGGSTDGRLQDRIQQADSIDGTLIDQVNGVDEEALESDCKLKRPCRLDSFDSHHFLCKMDMSGAGPSHANLGKNFTRPNSFKEVMGLSIGYPTRGSTRTSSVVALDTICHSDGEESMESVENYPTGTEEANVNSMNDASDFNYSNQAQNSTFIPHAAGSGARETGGSSTIEGEEIVFEETLTANARDRLSLGISGGSVGMGASHEAEIHGINASLHHADSAIGNPDLTGEVTENVGQSVESAPGRGLMDEFVPEVVRGANHSDSQEMMSKSASKADSGSKISVSIKADSIESGGKASHTLDNDSSAHPSLSCNAMLCSANEASRGEVTQAVEGAIINDCLLESDNALGNALENGYNLDGGFDPIKHHNSYCPWVNENVATAGCYSDTESISGGPAAFCGWQLTLDALVSFQDLGHIPNQMMQSDSAASLYKDDHLTSRQKILTSQSASKSWGKHFD</sequence>
<dbReference type="InterPro" id="IPR012935">
    <property type="entry name" value="NuBaID_N"/>
</dbReference>
<proteinExistence type="predicted"/>
<evidence type="ECO:0000256" key="3">
    <source>
        <dbReference type="SAM" id="MobiDB-lite"/>
    </source>
</evidence>
<dbReference type="Pfam" id="PF07967">
    <property type="entry name" value="zf-C3HC"/>
    <property type="match status" value="1"/>
</dbReference>
<keyword evidence="2" id="KW-0539">Nucleus</keyword>
<dbReference type="OrthoDB" id="4310724at2759"/>
<evidence type="ECO:0000313" key="5">
    <source>
        <dbReference type="EMBL" id="KAG0477162.1"/>
    </source>
</evidence>
<evidence type="ECO:0000256" key="2">
    <source>
        <dbReference type="ARBA" id="ARBA00023242"/>
    </source>
</evidence>
<dbReference type="PANTHER" id="PTHR15835:SF16">
    <property type="entry name" value="F20D23.9 PROTEIN"/>
    <property type="match status" value="1"/>
</dbReference>
<dbReference type="Proteomes" id="UP000636800">
    <property type="component" value="Chromosome 6"/>
</dbReference>
<reference evidence="5 6" key="1">
    <citation type="journal article" date="2020" name="Nat. Food">
        <title>A phased Vanilla planifolia genome enables genetic improvement of flavour and production.</title>
        <authorList>
            <person name="Hasing T."/>
            <person name="Tang H."/>
            <person name="Brym M."/>
            <person name="Khazi F."/>
            <person name="Huang T."/>
            <person name="Chambers A.H."/>
        </authorList>
    </citation>
    <scope>NUCLEOTIDE SEQUENCE [LARGE SCALE GENOMIC DNA]</scope>
    <source>
        <tissue evidence="5">Leaf</tissue>
    </source>
</reference>
<dbReference type="AlphaFoldDB" id="A0A835R0H3"/>
<organism evidence="5 6">
    <name type="scientific">Vanilla planifolia</name>
    <name type="common">Vanilla</name>
    <dbReference type="NCBI Taxonomy" id="51239"/>
    <lineage>
        <taxon>Eukaryota</taxon>
        <taxon>Viridiplantae</taxon>
        <taxon>Streptophyta</taxon>
        <taxon>Embryophyta</taxon>
        <taxon>Tracheophyta</taxon>
        <taxon>Spermatophyta</taxon>
        <taxon>Magnoliopsida</taxon>
        <taxon>Liliopsida</taxon>
        <taxon>Asparagales</taxon>
        <taxon>Orchidaceae</taxon>
        <taxon>Vanilloideae</taxon>
        <taxon>Vanilleae</taxon>
        <taxon>Vanilla</taxon>
    </lineage>
</organism>
<feature type="region of interest" description="Disordered" evidence="3">
    <location>
        <begin position="535"/>
        <end position="565"/>
    </location>
</feature>
<accession>A0A835R0H3</accession>
<evidence type="ECO:0000256" key="1">
    <source>
        <dbReference type="ARBA" id="ARBA00004123"/>
    </source>
</evidence>
<gene>
    <name evidence="5" type="ORF">HPP92_014003</name>
</gene>
<comment type="subcellular location">
    <subcellularLocation>
        <location evidence="1">Nucleus</location>
    </subcellularLocation>
</comment>
<protein>
    <recommendedName>
        <fullName evidence="4">C3HC-type domain-containing protein</fullName>
    </recommendedName>
</protein>
<dbReference type="PANTHER" id="PTHR15835">
    <property type="entry name" value="NUCLEAR-INTERACTING PARTNER OF ALK"/>
    <property type="match status" value="1"/>
</dbReference>
<feature type="domain" description="C3HC-type" evidence="4">
    <location>
        <begin position="86"/>
        <end position="205"/>
    </location>
</feature>
<feature type="compositionally biased region" description="Low complexity" evidence="3">
    <location>
        <begin position="691"/>
        <end position="702"/>
    </location>
</feature>
<keyword evidence="6" id="KW-1185">Reference proteome</keyword>
<comment type="caution">
    <text evidence="5">The sequence shown here is derived from an EMBL/GenBank/DDBJ whole genome shotgun (WGS) entry which is preliminary data.</text>
</comment>
<feature type="region of interest" description="Disordered" evidence="3">
    <location>
        <begin position="18"/>
        <end position="38"/>
    </location>
</feature>
<dbReference type="GO" id="GO:0008270">
    <property type="term" value="F:zinc ion binding"/>
    <property type="evidence" value="ECO:0007669"/>
    <property type="project" value="InterPro"/>
</dbReference>
<evidence type="ECO:0000313" key="6">
    <source>
        <dbReference type="Proteomes" id="UP000636800"/>
    </source>
</evidence>
<feature type="compositionally biased region" description="Low complexity" evidence="3">
    <location>
        <begin position="19"/>
        <end position="38"/>
    </location>
</feature>
<feature type="region of interest" description="Disordered" evidence="3">
    <location>
        <begin position="368"/>
        <end position="432"/>
    </location>
</feature>
<evidence type="ECO:0000259" key="4">
    <source>
        <dbReference type="Pfam" id="PF07967"/>
    </source>
</evidence>
<feature type="compositionally biased region" description="Polar residues" evidence="3">
    <location>
        <begin position="544"/>
        <end position="565"/>
    </location>
</feature>
<dbReference type="GO" id="GO:0005634">
    <property type="term" value="C:nucleus"/>
    <property type="evidence" value="ECO:0007669"/>
    <property type="project" value="UniProtKB-SubCell"/>
</dbReference>
<feature type="region of interest" description="Disordered" evidence="3">
    <location>
        <begin position="682"/>
        <end position="702"/>
    </location>
</feature>